<dbReference type="InterPro" id="IPR013078">
    <property type="entry name" value="His_Pase_superF_clade-1"/>
</dbReference>
<dbReference type="PANTHER" id="PTHR20935:SF0">
    <property type="entry name" value="SERINE_THREONINE-PROTEIN PHOSPHATASE PGAM5, MITOCHONDRIAL"/>
    <property type="match status" value="1"/>
</dbReference>
<organism evidence="2 3">
    <name type="scientific">Pseudomonas citronellolis</name>
    <dbReference type="NCBI Taxonomy" id="53408"/>
    <lineage>
        <taxon>Bacteria</taxon>
        <taxon>Pseudomonadati</taxon>
        <taxon>Pseudomonadota</taxon>
        <taxon>Gammaproteobacteria</taxon>
        <taxon>Pseudomonadales</taxon>
        <taxon>Pseudomonadaceae</taxon>
        <taxon>Pseudomonas</taxon>
    </lineage>
</organism>
<sequence>MSSLYLLRHGQASFGADDYDRLSPLGLRQALSSGASLAARDLYFDQVLVGPRRRHFETAEALLAAMPGASETRRVEALDEFAEGGALLRSARRRLGEANWPQDPAARTRLYGEEIRRWAAGAEDIADCTPVEPFQRTVCGWLDELISQPAKGRRLLAVTSAGTIAVLVAHVLGLPRTRVAELLLVLDNAALSELVFQPGRVSLRSFSSTHHLPPDLTSRI</sequence>
<dbReference type="CDD" id="cd07067">
    <property type="entry name" value="HP_PGM_like"/>
    <property type="match status" value="1"/>
</dbReference>
<dbReference type="AlphaFoldDB" id="A0A1A9KIY8"/>
<dbReference type="PANTHER" id="PTHR20935">
    <property type="entry name" value="PHOSPHOGLYCERATE MUTASE-RELATED"/>
    <property type="match status" value="1"/>
</dbReference>
<name>A0A1A9KIY8_9PSED</name>
<dbReference type="InterPro" id="IPR051021">
    <property type="entry name" value="Mito_Ser/Thr_phosphatase"/>
</dbReference>
<gene>
    <name evidence="2" type="ORF">A9C11_27430</name>
</gene>
<evidence type="ECO:0000256" key="1">
    <source>
        <dbReference type="ARBA" id="ARBA00022801"/>
    </source>
</evidence>
<evidence type="ECO:0008006" key="4">
    <source>
        <dbReference type="Google" id="ProtNLM"/>
    </source>
</evidence>
<reference evidence="2 3" key="1">
    <citation type="submission" date="2016-05" db="EMBL/GenBank/DDBJ databases">
        <title>Genome Sequence of Pseudomonas citronellolis Strain SJTE-3, an Estrogens and Persistent Organic Pollutants degradation strain.</title>
        <authorList>
            <person name="Liang R."/>
        </authorList>
    </citation>
    <scope>NUCLEOTIDE SEQUENCE [LARGE SCALE GENOMIC DNA]</scope>
    <source>
        <strain evidence="2 3">SJTE-3</strain>
    </source>
</reference>
<dbReference type="Pfam" id="PF00300">
    <property type="entry name" value="His_Phos_1"/>
    <property type="match status" value="1"/>
</dbReference>
<dbReference type="EMBL" id="CP015878">
    <property type="protein sequence ID" value="ANI17488.1"/>
    <property type="molecule type" value="Genomic_DNA"/>
</dbReference>
<evidence type="ECO:0000313" key="2">
    <source>
        <dbReference type="EMBL" id="ANI17488.1"/>
    </source>
</evidence>
<proteinExistence type="predicted"/>
<dbReference type="Proteomes" id="UP000077748">
    <property type="component" value="Chromosome"/>
</dbReference>
<accession>A0A1A9KIY8</accession>
<dbReference type="RefSeq" id="WP_064584399.1">
    <property type="nucleotide sequence ID" value="NZ_CP015878.1"/>
</dbReference>
<dbReference type="InterPro" id="IPR029033">
    <property type="entry name" value="His_PPase_superfam"/>
</dbReference>
<protein>
    <recommendedName>
        <fullName evidence="4">Histidine phosphatase family protein</fullName>
    </recommendedName>
</protein>
<evidence type="ECO:0000313" key="3">
    <source>
        <dbReference type="Proteomes" id="UP000077748"/>
    </source>
</evidence>
<dbReference type="GO" id="GO:0016787">
    <property type="term" value="F:hydrolase activity"/>
    <property type="evidence" value="ECO:0007669"/>
    <property type="project" value="UniProtKB-KW"/>
</dbReference>
<keyword evidence="1" id="KW-0378">Hydrolase</keyword>
<dbReference type="SUPFAM" id="SSF53254">
    <property type="entry name" value="Phosphoglycerate mutase-like"/>
    <property type="match status" value="1"/>
</dbReference>
<dbReference type="SMART" id="SM00855">
    <property type="entry name" value="PGAM"/>
    <property type="match status" value="1"/>
</dbReference>
<dbReference type="Gene3D" id="3.40.50.1240">
    <property type="entry name" value="Phosphoglycerate mutase-like"/>
    <property type="match status" value="1"/>
</dbReference>